<dbReference type="EMBL" id="SMAK01000004">
    <property type="protein sequence ID" value="TCT11421.1"/>
    <property type="molecule type" value="Genomic_DNA"/>
</dbReference>
<dbReference type="InterPro" id="IPR005331">
    <property type="entry name" value="Sulfotransferase"/>
</dbReference>
<dbReference type="InterPro" id="IPR027417">
    <property type="entry name" value="P-loop_NTPase"/>
</dbReference>
<evidence type="ECO:0000313" key="2">
    <source>
        <dbReference type="Proteomes" id="UP000295678"/>
    </source>
</evidence>
<dbReference type="AlphaFoldDB" id="A0A4R3MD02"/>
<proteinExistence type="predicted"/>
<organism evidence="1 2">
    <name type="scientific">Tepidamorphus gemmatus</name>
    <dbReference type="NCBI Taxonomy" id="747076"/>
    <lineage>
        <taxon>Bacteria</taxon>
        <taxon>Pseudomonadati</taxon>
        <taxon>Pseudomonadota</taxon>
        <taxon>Alphaproteobacteria</taxon>
        <taxon>Hyphomicrobiales</taxon>
        <taxon>Tepidamorphaceae</taxon>
        <taxon>Tepidamorphus</taxon>
    </lineage>
</organism>
<dbReference type="RefSeq" id="WP_132806179.1">
    <property type="nucleotide sequence ID" value="NZ_SMAK01000004.1"/>
</dbReference>
<name>A0A4R3MD02_9HYPH</name>
<dbReference type="GO" id="GO:0016020">
    <property type="term" value="C:membrane"/>
    <property type="evidence" value="ECO:0007669"/>
    <property type="project" value="InterPro"/>
</dbReference>
<comment type="caution">
    <text evidence="1">The sequence shown here is derived from an EMBL/GenBank/DDBJ whole genome shotgun (WGS) entry which is preliminary data.</text>
</comment>
<keyword evidence="2" id="KW-1185">Reference proteome</keyword>
<dbReference type="GO" id="GO:0008146">
    <property type="term" value="F:sulfotransferase activity"/>
    <property type="evidence" value="ECO:0007669"/>
    <property type="project" value="InterPro"/>
</dbReference>
<accession>A0A4R3MD02</accession>
<dbReference type="Gene3D" id="3.40.50.300">
    <property type="entry name" value="P-loop containing nucleotide triphosphate hydrolases"/>
    <property type="match status" value="1"/>
</dbReference>
<protein>
    <submittedName>
        <fullName evidence="1">Sulfotransferase family protein</fullName>
    </submittedName>
</protein>
<dbReference type="Proteomes" id="UP000295678">
    <property type="component" value="Unassembled WGS sequence"/>
</dbReference>
<gene>
    <name evidence="1" type="ORF">EDC22_104181</name>
</gene>
<sequence>MTVIVPSKNLLVTMSPKVACTSIKTALFQVENGFPFTPFNCCGSFRSIHHPAIYPALDFASAEKLMDRNRMDPFKTRKFTVVRDPVSRFLSAYTNRVTYYRDMERECAQNPEIRSQFDELGLPAVPDLDVFIDNFEHYVKLSPSIRLHTRRQIYFLGDDAAFYTGVFSFNRIHEFEAAISECIGSDFRLEKLQTGGEKISPDVLSPAHLTKIRRIYAKDFDVYSRFF</sequence>
<dbReference type="Pfam" id="PF03567">
    <property type="entry name" value="Sulfotransfer_2"/>
    <property type="match status" value="1"/>
</dbReference>
<evidence type="ECO:0000313" key="1">
    <source>
        <dbReference type="EMBL" id="TCT11421.1"/>
    </source>
</evidence>
<reference evidence="1 2" key="1">
    <citation type="submission" date="2019-03" db="EMBL/GenBank/DDBJ databases">
        <title>Genomic Encyclopedia of Type Strains, Phase IV (KMG-IV): sequencing the most valuable type-strain genomes for metagenomic binning, comparative biology and taxonomic classification.</title>
        <authorList>
            <person name="Goeker M."/>
        </authorList>
    </citation>
    <scope>NUCLEOTIDE SEQUENCE [LARGE SCALE GENOMIC DNA]</scope>
    <source>
        <strain evidence="1 2">DSM 19345</strain>
    </source>
</reference>
<dbReference type="OrthoDB" id="554104at2"/>
<keyword evidence="1" id="KW-0808">Transferase</keyword>